<reference evidence="1" key="1">
    <citation type="submission" date="2020-08" db="EMBL/GenBank/DDBJ databases">
        <title>Genome public.</title>
        <authorList>
            <person name="Liu C."/>
            <person name="Sun Q."/>
        </authorList>
    </citation>
    <scope>NUCLEOTIDE SEQUENCE</scope>
    <source>
        <strain evidence="1">BX22</strain>
    </source>
</reference>
<dbReference type="InterPro" id="IPR012347">
    <property type="entry name" value="Ferritin-like"/>
</dbReference>
<proteinExistence type="predicted"/>
<protein>
    <submittedName>
        <fullName evidence="1">DUF3231 family protein</fullName>
    </submittedName>
</protein>
<dbReference type="Pfam" id="PF11553">
    <property type="entry name" value="DUF3231"/>
    <property type="match status" value="2"/>
</dbReference>
<name>A0A923RJ97_9BACI</name>
<gene>
    <name evidence="1" type="ORF">H8S33_13485</name>
</gene>
<organism evidence="1 2">
    <name type="scientific">Ornithinibacillus hominis</name>
    <dbReference type="NCBI Taxonomy" id="2763055"/>
    <lineage>
        <taxon>Bacteria</taxon>
        <taxon>Bacillati</taxon>
        <taxon>Bacillota</taxon>
        <taxon>Bacilli</taxon>
        <taxon>Bacillales</taxon>
        <taxon>Bacillaceae</taxon>
        <taxon>Ornithinibacillus</taxon>
    </lineage>
</organism>
<keyword evidence="2" id="KW-1185">Reference proteome</keyword>
<dbReference type="Gene3D" id="1.20.1260.10">
    <property type="match status" value="2"/>
</dbReference>
<dbReference type="InterPro" id="IPR021617">
    <property type="entry name" value="DUF3231"/>
</dbReference>
<accession>A0A923RJ97</accession>
<evidence type="ECO:0000313" key="2">
    <source>
        <dbReference type="Proteomes" id="UP000637359"/>
    </source>
</evidence>
<dbReference type="RefSeq" id="WP_186870528.1">
    <property type="nucleotide sequence ID" value="NZ_JACOOL010000010.1"/>
</dbReference>
<sequence length="327" mass="37377">MTNKTKMSSAELGALWMTYHKKTMILRMLEYFIEKADDEEAKNLMSGLWEQLHSKVTVMETMFQNEGAALPEGFTKEDVNLDAPMLWENGFDILFSRILKEISTGMYALHLSISYKEDIVQFYKQLSEITETYYNQFTQYLLEKSFLPRPNFITMPKSIDFITDNQYMKGTNILGHKRPLNTIEFGVLYRALENNIIGTQLMKGFAQCAKDKDVQKYFTKGMVLSQEIKKEIEGILLKDNIQPPSSSGGTVTSSTIAPFSERLMMFCNFLLGSFSLGGQGFSATFLWRNDVTTKIGAQGKDILGYTREGLVLMMDKGWLEEPPKMEL</sequence>
<evidence type="ECO:0000313" key="1">
    <source>
        <dbReference type="EMBL" id="MBC5637820.1"/>
    </source>
</evidence>
<comment type="caution">
    <text evidence="1">The sequence shown here is derived from an EMBL/GenBank/DDBJ whole genome shotgun (WGS) entry which is preliminary data.</text>
</comment>
<dbReference type="Proteomes" id="UP000637359">
    <property type="component" value="Unassembled WGS sequence"/>
</dbReference>
<dbReference type="EMBL" id="JACOOL010000010">
    <property type="protein sequence ID" value="MBC5637820.1"/>
    <property type="molecule type" value="Genomic_DNA"/>
</dbReference>
<dbReference type="AlphaFoldDB" id="A0A923RJ97"/>